<sequence length="64" mass="7534">MHREVLTKDQKDLLPLIKLFSKDYYLVGGTAIALIIGHRRSIDFDLFTDNKVKRKSIKYILDRL</sequence>
<gene>
    <name evidence="1" type="ORF">MSIBF_A1290008</name>
    <name evidence="2" type="ORF">MSIBF_A4380002</name>
</gene>
<dbReference type="Pfam" id="PF08843">
    <property type="entry name" value="AbiEii"/>
    <property type="match status" value="1"/>
</dbReference>
<dbReference type="AlphaFoldDB" id="A0A098E5Z2"/>
<accession>A0A098E5Z2</accession>
<reference evidence="1" key="1">
    <citation type="submission" date="2014-09" db="EMBL/GenBank/DDBJ databases">
        <authorList>
            <person name="Probst J Alexander"/>
        </authorList>
    </citation>
    <scope>NUCLEOTIDE SEQUENCE</scope>
</reference>
<organism evidence="1">
    <name type="scientific">groundwater metagenome</name>
    <dbReference type="NCBI Taxonomy" id="717931"/>
    <lineage>
        <taxon>unclassified sequences</taxon>
        <taxon>metagenomes</taxon>
        <taxon>ecological metagenomes</taxon>
    </lineage>
</organism>
<evidence type="ECO:0008006" key="3">
    <source>
        <dbReference type="Google" id="ProtNLM"/>
    </source>
</evidence>
<evidence type="ECO:0000313" key="1">
    <source>
        <dbReference type="EMBL" id="CEG11193.1"/>
    </source>
</evidence>
<evidence type="ECO:0000313" key="2">
    <source>
        <dbReference type="EMBL" id="CEG13640.1"/>
    </source>
</evidence>
<dbReference type="InterPro" id="IPR014942">
    <property type="entry name" value="AbiEii"/>
</dbReference>
<proteinExistence type="predicted"/>
<dbReference type="EMBL" id="CCXY01000377">
    <property type="protein sequence ID" value="CEG13640.1"/>
    <property type="molecule type" value="Genomic_DNA"/>
</dbReference>
<name>A0A098E5Z2_9ZZZZ</name>
<protein>
    <recommendedName>
        <fullName evidence="3">Protein containing DUF1814</fullName>
    </recommendedName>
</protein>
<dbReference type="EMBL" id="CCXY01000034">
    <property type="protein sequence ID" value="CEG11193.1"/>
    <property type="molecule type" value="Genomic_DNA"/>
</dbReference>